<name>A0A6C0HZJ2_9ZZZZ</name>
<proteinExistence type="predicted"/>
<evidence type="ECO:0008006" key="2">
    <source>
        <dbReference type="Google" id="ProtNLM"/>
    </source>
</evidence>
<reference evidence="1" key="1">
    <citation type="journal article" date="2020" name="Nature">
        <title>Giant virus diversity and host interactions through global metagenomics.</title>
        <authorList>
            <person name="Schulz F."/>
            <person name="Roux S."/>
            <person name="Paez-Espino D."/>
            <person name="Jungbluth S."/>
            <person name="Walsh D.A."/>
            <person name="Denef V.J."/>
            <person name="McMahon K.D."/>
            <person name="Konstantinidis K.T."/>
            <person name="Eloe-Fadrosh E.A."/>
            <person name="Kyrpides N.C."/>
            <person name="Woyke T."/>
        </authorList>
    </citation>
    <scope>NUCLEOTIDE SEQUENCE</scope>
    <source>
        <strain evidence="1">GVMAG-M-3300023184-17</strain>
    </source>
</reference>
<sequence>MDSVIIVLLITTASQLLFGISKMILKSKCKTCKCWGCEITRDVELEEKEAEFEATHPVRE</sequence>
<organism evidence="1">
    <name type="scientific">viral metagenome</name>
    <dbReference type="NCBI Taxonomy" id="1070528"/>
    <lineage>
        <taxon>unclassified sequences</taxon>
        <taxon>metagenomes</taxon>
        <taxon>organismal metagenomes</taxon>
    </lineage>
</organism>
<evidence type="ECO:0000313" key="1">
    <source>
        <dbReference type="EMBL" id="QHT85283.1"/>
    </source>
</evidence>
<dbReference type="AlphaFoldDB" id="A0A6C0HZJ2"/>
<accession>A0A6C0HZJ2</accession>
<protein>
    <recommendedName>
        <fullName evidence="2">FeoB-associated Cys-rich membrane protein</fullName>
    </recommendedName>
</protein>
<dbReference type="EMBL" id="MN740041">
    <property type="protein sequence ID" value="QHT85283.1"/>
    <property type="molecule type" value="Genomic_DNA"/>
</dbReference>